<dbReference type="InterPro" id="IPR021796">
    <property type="entry name" value="Tll0287-like_dom"/>
</dbReference>
<evidence type="ECO:0000313" key="4">
    <source>
        <dbReference type="Proteomes" id="UP000441523"/>
    </source>
</evidence>
<evidence type="ECO:0000259" key="2">
    <source>
        <dbReference type="PROSITE" id="PS50125"/>
    </source>
</evidence>
<proteinExistence type="predicted"/>
<dbReference type="GO" id="GO:0035556">
    <property type="term" value="P:intracellular signal transduction"/>
    <property type="evidence" value="ECO:0007669"/>
    <property type="project" value="InterPro"/>
</dbReference>
<keyword evidence="1" id="KW-0812">Transmembrane</keyword>
<keyword evidence="1" id="KW-1133">Transmembrane helix</keyword>
<dbReference type="Gene3D" id="3.30.70.1230">
    <property type="entry name" value="Nucleotide cyclase"/>
    <property type="match status" value="1"/>
</dbReference>
<dbReference type="SUPFAM" id="SSF55073">
    <property type="entry name" value="Nucleotide cyclase"/>
    <property type="match status" value="1"/>
</dbReference>
<reference evidence="3 4" key="1">
    <citation type="submission" date="2019-09" db="EMBL/GenBank/DDBJ databases">
        <title>YIM 132548 draft genome.</title>
        <authorList>
            <person name="Jiang L."/>
        </authorList>
    </citation>
    <scope>NUCLEOTIDE SEQUENCE [LARGE SCALE GENOMIC DNA]</scope>
    <source>
        <strain evidence="3 4">YIM 132548</strain>
    </source>
</reference>
<dbReference type="InterPro" id="IPR001054">
    <property type="entry name" value="A/G_cyclase"/>
</dbReference>
<dbReference type="PANTHER" id="PTHR43081">
    <property type="entry name" value="ADENYLATE CYCLASE, TERMINAL-DIFFERENTIATION SPECIFIC-RELATED"/>
    <property type="match status" value="1"/>
</dbReference>
<dbReference type="EMBL" id="VZZJ01000008">
    <property type="protein sequence ID" value="KAB1073467.1"/>
    <property type="molecule type" value="Genomic_DNA"/>
</dbReference>
<name>A0A6N6MUY0_9HYPH</name>
<dbReference type="CDD" id="cd07302">
    <property type="entry name" value="CHD"/>
    <property type="match status" value="1"/>
</dbReference>
<feature type="domain" description="Guanylate cyclase" evidence="2">
    <location>
        <begin position="292"/>
        <end position="427"/>
    </location>
</feature>
<evidence type="ECO:0000313" key="3">
    <source>
        <dbReference type="EMBL" id="KAB1073467.1"/>
    </source>
</evidence>
<keyword evidence="4" id="KW-1185">Reference proteome</keyword>
<keyword evidence="1" id="KW-0472">Membrane</keyword>
<dbReference type="AlphaFoldDB" id="A0A6N6MUY0"/>
<feature type="transmembrane region" description="Helical" evidence="1">
    <location>
        <begin position="213"/>
        <end position="234"/>
    </location>
</feature>
<feature type="transmembrane region" description="Helical" evidence="1">
    <location>
        <begin position="14"/>
        <end position="36"/>
    </location>
</feature>
<dbReference type="SMART" id="SM00044">
    <property type="entry name" value="CYCc"/>
    <property type="match status" value="1"/>
</dbReference>
<comment type="caution">
    <text evidence="3">The sequence shown here is derived from an EMBL/GenBank/DDBJ whole genome shotgun (WGS) entry which is preliminary data.</text>
</comment>
<protein>
    <submittedName>
        <fullName evidence="3">Adenylate/guanylate cyclase domain-containing protein</fullName>
    </submittedName>
</protein>
<dbReference type="InterPro" id="IPR029787">
    <property type="entry name" value="Nucleotide_cyclase"/>
</dbReference>
<accession>A0A6N6MUY0</accession>
<evidence type="ECO:0000256" key="1">
    <source>
        <dbReference type="SAM" id="Phobius"/>
    </source>
</evidence>
<dbReference type="PANTHER" id="PTHR43081:SF18">
    <property type="entry name" value="BLL7624 PROTEIN"/>
    <property type="match status" value="1"/>
</dbReference>
<sequence>MPSLNASMTQQQRLIGPLLIVAVLLGLAGLPLAVWLDLRSLSERMLEAQARETGRIIDQMRSFYASDVIQAVNSATGRIETRHDYKGVSNAIPIPATLSLELGERISGEHGTIKYRFVSDLPFKDRKPHDLDAFEQIALSNLRVNPQAGSAIDVSGSIFDRQVRIAAPIRMESACVRCHNTHPLSPKTDWKVGDVRGIQEIVLRQPIAANVLAFKYLLSYFVLAGLAGATMLVLQRRQTGLINRMNHELTESNGFLASISVQIAKYISPQVYKSIFSGERDVAVATERKKLTIFFSDIKDFTATTERLQPEELTALLNEYLTEMTAIAVKHGGTVDKYIGDAMLVFFGDPETRGVREDAQACVQMAIEMQKRLGQLNARWRRSGIERPFQARIGINTGYCNVGNFGSDERMDYTIIGAEANLAARLQSVAAPGGITLSYETYALVSDVVRASPQDAIRMKGISREVVPYAIEGDLSVATQESIFSEHARGIDFYIDVDALEADGAVRLRKRLLDTLAAVERRMTGASLPDADLEPHQGAMQRAAS</sequence>
<gene>
    <name evidence="3" type="ORF">F6X51_12050</name>
</gene>
<dbReference type="PROSITE" id="PS50125">
    <property type="entry name" value="GUANYLATE_CYCLASE_2"/>
    <property type="match status" value="1"/>
</dbReference>
<dbReference type="InterPro" id="IPR050697">
    <property type="entry name" value="Adenylyl/Guanylyl_Cyclase_3/4"/>
</dbReference>
<dbReference type="Proteomes" id="UP000441523">
    <property type="component" value="Unassembled WGS sequence"/>
</dbReference>
<dbReference type="GO" id="GO:0006171">
    <property type="term" value="P:cAMP biosynthetic process"/>
    <property type="evidence" value="ECO:0007669"/>
    <property type="project" value="TreeGrafter"/>
</dbReference>
<dbReference type="GO" id="GO:0004016">
    <property type="term" value="F:adenylate cyclase activity"/>
    <property type="evidence" value="ECO:0007669"/>
    <property type="project" value="UniProtKB-ARBA"/>
</dbReference>
<organism evidence="3 4">
    <name type="scientific">Methylobacterium planeticum</name>
    <dbReference type="NCBI Taxonomy" id="2615211"/>
    <lineage>
        <taxon>Bacteria</taxon>
        <taxon>Pseudomonadati</taxon>
        <taxon>Pseudomonadota</taxon>
        <taxon>Alphaproteobacteria</taxon>
        <taxon>Hyphomicrobiales</taxon>
        <taxon>Methylobacteriaceae</taxon>
        <taxon>Methylobacterium</taxon>
    </lineage>
</organism>
<dbReference type="Pfam" id="PF11845">
    <property type="entry name" value="Tll0287-like"/>
    <property type="match status" value="1"/>
</dbReference>
<dbReference type="Pfam" id="PF00211">
    <property type="entry name" value="Guanylate_cyc"/>
    <property type="match status" value="1"/>
</dbReference>